<reference evidence="2 3" key="1">
    <citation type="submission" date="2019-03" db="EMBL/GenBank/DDBJ databases">
        <authorList>
            <person name="Kim M.K.M."/>
        </authorList>
    </citation>
    <scope>NUCLEOTIDE SEQUENCE [LARGE SCALE GENOMIC DNA]</scope>
    <source>
        <strain evidence="2 3">18JY21-1</strain>
    </source>
</reference>
<feature type="domain" description="Polymerase nucleotidyl transferase" evidence="1">
    <location>
        <begin position="14"/>
        <end position="60"/>
    </location>
</feature>
<sequence>MKSWEDAVNEFLVNWKSRDEVIGAMVCGSYVTGLPTDRSDIDLHIILSDEVNWRERGNRYVDRFLIEYFVNPPRQIRRYFAKDFDDHSTMSMVQFITGRVVFDKQGIINQLKKEAFDWKAKKYDDLESSLKELKKYGLWDAFDNLLDCYDNQRMDFDFVYHESLLGLFQGYCTLLNIEQIPFYQITRYLSDPFYLSKYMKALFPDKEFSKMFLMAIEASERDIKLQIYGRLFNHVIQKSGGFNNDGWNVRTPVK</sequence>
<dbReference type="Proteomes" id="UP000295418">
    <property type="component" value="Unassembled WGS sequence"/>
</dbReference>
<accession>A0A4R4ELJ6</accession>
<keyword evidence="3" id="KW-1185">Reference proteome</keyword>
<evidence type="ECO:0000313" key="3">
    <source>
        <dbReference type="Proteomes" id="UP000295418"/>
    </source>
</evidence>
<dbReference type="InterPro" id="IPR043519">
    <property type="entry name" value="NT_sf"/>
</dbReference>
<proteinExistence type="predicted"/>
<organism evidence="2 3">
    <name type="scientific">Paenibacillus albiflavus</name>
    <dbReference type="NCBI Taxonomy" id="2545760"/>
    <lineage>
        <taxon>Bacteria</taxon>
        <taxon>Bacillati</taxon>
        <taxon>Bacillota</taxon>
        <taxon>Bacilli</taxon>
        <taxon>Bacillales</taxon>
        <taxon>Paenibacillaceae</taxon>
        <taxon>Paenibacillus</taxon>
    </lineage>
</organism>
<dbReference type="RefSeq" id="WP_132416977.1">
    <property type="nucleotide sequence ID" value="NZ_SKFG01000003.1"/>
</dbReference>
<comment type="caution">
    <text evidence="2">The sequence shown here is derived from an EMBL/GenBank/DDBJ whole genome shotgun (WGS) entry which is preliminary data.</text>
</comment>
<dbReference type="Pfam" id="PF01909">
    <property type="entry name" value="NTP_transf_2"/>
    <property type="match status" value="1"/>
</dbReference>
<dbReference type="OrthoDB" id="43980at2"/>
<name>A0A4R4ELJ6_9BACL</name>
<gene>
    <name evidence="2" type="ORF">E0485_05505</name>
</gene>
<dbReference type="AlphaFoldDB" id="A0A4R4ELJ6"/>
<dbReference type="SUPFAM" id="SSF81301">
    <property type="entry name" value="Nucleotidyltransferase"/>
    <property type="match status" value="1"/>
</dbReference>
<dbReference type="Gene3D" id="3.30.460.10">
    <property type="entry name" value="Beta Polymerase, domain 2"/>
    <property type="match status" value="1"/>
</dbReference>
<dbReference type="InterPro" id="IPR002934">
    <property type="entry name" value="Polymerase_NTP_transf_dom"/>
</dbReference>
<protein>
    <recommendedName>
        <fullName evidence="1">Polymerase nucleotidyl transferase domain-containing protein</fullName>
    </recommendedName>
</protein>
<dbReference type="GO" id="GO:0016779">
    <property type="term" value="F:nucleotidyltransferase activity"/>
    <property type="evidence" value="ECO:0007669"/>
    <property type="project" value="InterPro"/>
</dbReference>
<evidence type="ECO:0000313" key="2">
    <source>
        <dbReference type="EMBL" id="TCZ79321.1"/>
    </source>
</evidence>
<dbReference type="EMBL" id="SKFG01000003">
    <property type="protein sequence ID" value="TCZ79321.1"/>
    <property type="molecule type" value="Genomic_DNA"/>
</dbReference>
<evidence type="ECO:0000259" key="1">
    <source>
        <dbReference type="Pfam" id="PF01909"/>
    </source>
</evidence>